<dbReference type="AlphaFoldDB" id="A0AAD7DRI9"/>
<accession>A0AAD7DRI9</accession>
<organism evidence="2 3">
    <name type="scientific">Mycena rosella</name>
    <name type="common">Pink bonnet</name>
    <name type="synonym">Agaricus rosellus</name>
    <dbReference type="NCBI Taxonomy" id="1033263"/>
    <lineage>
        <taxon>Eukaryota</taxon>
        <taxon>Fungi</taxon>
        <taxon>Dikarya</taxon>
        <taxon>Basidiomycota</taxon>
        <taxon>Agaricomycotina</taxon>
        <taxon>Agaricomycetes</taxon>
        <taxon>Agaricomycetidae</taxon>
        <taxon>Agaricales</taxon>
        <taxon>Marasmiineae</taxon>
        <taxon>Mycenaceae</taxon>
        <taxon>Mycena</taxon>
    </lineage>
</organism>
<evidence type="ECO:0000313" key="3">
    <source>
        <dbReference type="Proteomes" id="UP001221757"/>
    </source>
</evidence>
<protein>
    <submittedName>
        <fullName evidence="2">Uncharacterized protein</fullName>
    </submittedName>
</protein>
<feature type="compositionally biased region" description="Polar residues" evidence="1">
    <location>
        <begin position="108"/>
        <end position="117"/>
    </location>
</feature>
<proteinExistence type="predicted"/>
<dbReference type="Proteomes" id="UP001221757">
    <property type="component" value="Unassembled WGS sequence"/>
</dbReference>
<evidence type="ECO:0000256" key="1">
    <source>
        <dbReference type="SAM" id="MobiDB-lite"/>
    </source>
</evidence>
<feature type="region of interest" description="Disordered" evidence="1">
    <location>
        <begin position="82"/>
        <end position="119"/>
    </location>
</feature>
<sequence length="328" mass="34176">MTAPRYRGTYEFRRGGFGLLLRLPFLEREYEFRRLVLGYPASGRPCCGPKRAGWAAPAGPGTRGASRSSRSVKRGAEALNLVGGRAGTGGEARGGRVEGPGKRVKSGETGSRVQSGETGVDMGAGTLAGGRAPGGLFGAGLSAGLSLKRCVPVASGYSATREPGETFLGSRSTAAALDESEEVSSVSICRRPGAGTLKVPRAGTGTMGLLDDWWTGLRDESSDARSSSASSRYLCLAAAERLRTSYFPRISASCARASLRSARTRTVSSRSWTSCILRRATCASRSSEVSWAARSCARDEASDSESDSRSFVIVSAGGDSFSIASGVV</sequence>
<comment type="caution">
    <text evidence="2">The sequence shown here is derived from an EMBL/GenBank/DDBJ whole genome shotgun (WGS) entry which is preliminary data.</text>
</comment>
<name>A0AAD7DRI9_MYCRO</name>
<dbReference type="EMBL" id="JARKIE010000027">
    <property type="protein sequence ID" value="KAJ7698073.1"/>
    <property type="molecule type" value="Genomic_DNA"/>
</dbReference>
<evidence type="ECO:0000313" key="2">
    <source>
        <dbReference type="EMBL" id="KAJ7698073.1"/>
    </source>
</evidence>
<gene>
    <name evidence="2" type="ORF">B0H17DRAFT_1051084</name>
</gene>
<reference evidence="2" key="1">
    <citation type="submission" date="2023-03" db="EMBL/GenBank/DDBJ databases">
        <title>Massive genome expansion in bonnet fungi (Mycena s.s.) driven by repeated elements and novel gene families across ecological guilds.</title>
        <authorList>
            <consortium name="Lawrence Berkeley National Laboratory"/>
            <person name="Harder C.B."/>
            <person name="Miyauchi S."/>
            <person name="Viragh M."/>
            <person name="Kuo A."/>
            <person name="Thoen E."/>
            <person name="Andreopoulos B."/>
            <person name="Lu D."/>
            <person name="Skrede I."/>
            <person name="Drula E."/>
            <person name="Henrissat B."/>
            <person name="Morin E."/>
            <person name="Kohler A."/>
            <person name="Barry K."/>
            <person name="LaButti K."/>
            <person name="Morin E."/>
            <person name="Salamov A."/>
            <person name="Lipzen A."/>
            <person name="Mereny Z."/>
            <person name="Hegedus B."/>
            <person name="Baldrian P."/>
            <person name="Stursova M."/>
            <person name="Weitz H."/>
            <person name="Taylor A."/>
            <person name="Grigoriev I.V."/>
            <person name="Nagy L.G."/>
            <person name="Martin F."/>
            <person name="Kauserud H."/>
        </authorList>
    </citation>
    <scope>NUCLEOTIDE SEQUENCE</scope>
    <source>
        <strain evidence="2">CBHHK067</strain>
    </source>
</reference>
<keyword evidence="3" id="KW-1185">Reference proteome</keyword>